<dbReference type="Proteomes" id="UP001472677">
    <property type="component" value="Unassembled WGS sequence"/>
</dbReference>
<comment type="caution">
    <text evidence="1">The sequence shown here is derived from an EMBL/GenBank/DDBJ whole genome shotgun (WGS) entry which is preliminary data.</text>
</comment>
<name>A0ABR2CG75_9ROSI</name>
<sequence>MEEMVQQSSQHHRVLLNQLRHNCHQNHRFFTSELQVALLANKKKKQKEEAGSINGMEGSVFIGAASAAVVVGRRSRSFLQLEGEDAPT</sequence>
<keyword evidence="2" id="KW-1185">Reference proteome</keyword>
<reference evidence="1 2" key="1">
    <citation type="journal article" date="2024" name="G3 (Bethesda)">
        <title>Genome assembly of Hibiscus sabdariffa L. provides insights into metabolisms of medicinal natural products.</title>
        <authorList>
            <person name="Kim T."/>
        </authorList>
    </citation>
    <scope>NUCLEOTIDE SEQUENCE [LARGE SCALE GENOMIC DNA]</scope>
    <source>
        <strain evidence="1">TK-2024</strain>
        <tissue evidence="1">Old leaves</tissue>
    </source>
</reference>
<gene>
    <name evidence="1" type="ORF">V6N12_017516</name>
</gene>
<proteinExistence type="predicted"/>
<dbReference type="EMBL" id="JBBPBM010000053">
    <property type="protein sequence ID" value="KAK8518367.1"/>
    <property type="molecule type" value="Genomic_DNA"/>
</dbReference>
<evidence type="ECO:0000313" key="1">
    <source>
        <dbReference type="EMBL" id="KAK8518367.1"/>
    </source>
</evidence>
<evidence type="ECO:0000313" key="2">
    <source>
        <dbReference type="Proteomes" id="UP001472677"/>
    </source>
</evidence>
<protein>
    <submittedName>
        <fullName evidence="1">Uncharacterized protein</fullName>
    </submittedName>
</protein>
<organism evidence="1 2">
    <name type="scientific">Hibiscus sabdariffa</name>
    <name type="common">roselle</name>
    <dbReference type="NCBI Taxonomy" id="183260"/>
    <lineage>
        <taxon>Eukaryota</taxon>
        <taxon>Viridiplantae</taxon>
        <taxon>Streptophyta</taxon>
        <taxon>Embryophyta</taxon>
        <taxon>Tracheophyta</taxon>
        <taxon>Spermatophyta</taxon>
        <taxon>Magnoliopsida</taxon>
        <taxon>eudicotyledons</taxon>
        <taxon>Gunneridae</taxon>
        <taxon>Pentapetalae</taxon>
        <taxon>rosids</taxon>
        <taxon>malvids</taxon>
        <taxon>Malvales</taxon>
        <taxon>Malvaceae</taxon>
        <taxon>Malvoideae</taxon>
        <taxon>Hibiscus</taxon>
    </lineage>
</organism>
<accession>A0ABR2CG75</accession>